<feature type="transmembrane region" description="Helical" evidence="5">
    <location>
        <begin position="335"/>
        <end position="358"/>
    </location>
</feature>
<dbReference type="InterPro" id="IPR051681">
    <property type="entry name" value="Ser/Thr_Kinases-Pseudokinases"/>
</dbReference>
<evidence type="ECO:0000256" key="5">
    <source>
        <dbReference type="SAM" id="Phobius"/>
    </source>
</evidence>
<keyword evidence="3 4" id="KW-0067">ATP-binding</keyword>
<dbReference type="PRINTS" id="PR00109">
    <property type="entry name" value="TYRKINASE"/>
</dbReference>
<dbReference type="SUPFAM" id="SSF52058">
    <property type="entry name" value="L domain-like"/>
    <property type="match status" value="1"/>
</dbReference>
<reference evidence="8 9" key="1">
    <citation type="submission" date="2019-07" db="EMBL/GenBank/DDBJ databases">
        <title>Genomics analysis of Aphanomyces spp. identifies a new class of oomycete effector associated with host adaptation.</title>
        <authorList>
            <person name="Gaulin E."/>
        </authorList>
    </citation>
    <scope>NUCLEOTIDE SEQUENCE [LARGE SCALE GENOMIC DNA]</scope>
    <source>
        <strain evidence="8 9">ATCC 201684</strain>
    </source>
</reference>
<dbReference type="SUPFAM" id="SSF56112">
    <property type="entry name" value="Protein kinase-like (PK-like)"/>
    <property type="match status" value="1"/>
</dbReference>
<proteinExistence type="predicted"/>
<evidence type="ECO:0000256" key="1">
    <source>
        <dbReference type="ARBA" id="ARBA00022527"/>
    </source>
</evidence>
<dbReference type="Pfam" id="PF00069">
    <property type="entry name" value="Pkinase"/>
    <property type="match status" value="1"/>
</dbReference>
<keyword evidence="1" id="KW-0808">Transferase</keyword>
<feature type="binding site" evidence="4">
    <location>
        <position position="434"/>
    </location>
    <ligand>
        <name>ATP</name>
        <dbReference type="ChEBI" id="CHEBI:30616"/>
    </ligand>
</feature>
<feature type="chain" id="PRO_5026185867" description="Protein kinase domain-containing protein" evidence="6">
    <location>
        <begin position="28"/>
        <end position="679"/>
    </location>
</feature>
<keyword evidence="5" id="KW-0812">Transmembrane</keyword>
<feature type="signal peptide" evidence="6">
    <location>
        <begin position="1"/>
        <end position="27"/>
    </location>
</feature>
<dbReference type="InterPro" id="IPR017441">
    <property type="entry name" value="Protein_kinase_ATP_BS"/>
</dbReference>
<keyword evidence="1" id="KW-0418">Kinase</keyword>
<dbReference type="PANTHER" id="PTHR44329">
    <property type="entry name" value="SERINE/THREONINE-PROTEIN KINASE TNNI3K-RELATED"/>
    <property type="match status" value="1"/>
</dbReference>
<keyword evidence="6" id="KW-0732">Signal</keyword>
<dbReference type="InterPro" id="IPR001245">
    <property type="entry name" value="Ser-Thr/Tyr_kinase_cat_dom"/>
</dbReference>
<evidence type="ECO:0000256" key="4">
    <source>
        <dbReference type="PROSITE-ProRule" id="PRU10141"/>
    </source>
</evidence>
<evidence type="ECO:0000259" key="7">
    <source>
        <dbReference type="PROSITE" id="PS50011"/>
    </source>
</evidence>
<accession>A0A6G0XFX7</accession>
<dbReference type="GO" id="GO:0005524">
    <property type="term" value="F:ATP binding"/>
    <property type="evidence" value="ECO:0007669"/>
    <property type="project" value="UniProtKB-UniRule"/>
</dbReference>
<dbReference type="PANTHER" id="PTHR44329:SF214">
    <property type="entry name" value="PROTEIN KINASE DOMAIN-CONTAINING PROTEIN"/>
    <property type="match status" value="1"/>
</dbReference>
<dbReference type="VEuPathDB" id="FungiDB:AeMF1_006807"/>
<keyword evidence="5" id="KW-0472">Membrane</keyword>
<keyword evidence="1" id="KW-0723">Serine/threonine-protein kinase</keyword>
<feature type="domain" description="Protein kinase" evidence="7">
    <location>
        <begin position="406"/>
        <end position="666"/>
    </location>
</feature>
<name>A0A6G0XFX7_9STRA</name>
<dbReference type="GO" id="GO:0004674">
    <property type="term" value="F:protein serine/threonine kinase activity"/>
    <property type="evidence" value="ECO:0007669"/>
    <property type="project" value="UniProtKB-KW"/>
</dbReference>
<dbReference type="InterPro" id="IPR032675">
    <property type="entry name" value="LRR_dom_sf"/>
</dbReference>
<dbReference type="EMBL" id="VJMJ01000067">
    <property type="protein sequence ID" value="KAF0739123.1"/>
    <property type="molecule type" value="Genomic_DNA"/>
</dbReference>
<keyword evidence="2 4" id="KW-0547">Nucleotide-binding</keyword>
<evidence type="ECO:0000256" key="2">
    <source>
        <dbReference type="ARBA" id="ARBA00022741"/>
    </source>
</evidence>
<dbReference type="SMART" id="SM00220">
    <property type="entry name" value="S_TKc"/>
    <property type="match status" value="1"/>
</dbReference>
<dbReference type="Gene3D" id="3.80.10.10">
    <property type="entry name" value="Ribonuclease Inhibitor"/>
    <property type="match status" value="1"/>
</dbReference>
<evidence type="ECO:0000256" key="3">
    <source>
        <dbReference type="ARBA" id="ARBA00022840"/>
    </source>
</evidence>
<dbReference type="InterPro" id="IPR011009">
    <property type="entry name" value="Kinase-like_dom_sf"/>
</dbReference>
<organism evidence="8 9">
    <name type="scientific">Aphanomyces euteiches</name>
    <dbReference type="NCBI Taxonomy" id="100861"/>
    <lineage>
        <taxon>Eukaryota</taxon>
        <taxon>Sar</taxon>
        <taxon>Stramenopiles</taxon>
        <taxon>Oomycota</taxon>
        <taxon>Saprolegniomycetes</taxon>
        <taxon>Saprolegniales</taxon>
        <taxon>Verrucalvaceae</taxon>
        <taxon>Aphanomyces</taxon>
    </lineage>
</organism>
<dbReference type="AlphaFoldDB" id="A0A6G0XFX7"/>
<dbReference type="CDD" id="cd12087">
    <property type="entry name" value="TM_EGFR-like"/>
    <property type="match status" value="1"/>
</dbReference>
<dbReference type="InterPro" id="IPR008271">
    <property type="entry name" value="Ser/Thr_kinase_AS"/>
</dbReference>
<comment type="caution">
    <text evidence="8">The sequence shown here is derived from an EMBL/GenBank/DDBJ whole genome shotgun (WGS) entry which is preliminary data.</text>
</comment>
<dbReference type="Proteomes" id="UP000481153">
    <property type="component" value="Unassembled WGS sequence"/>
</dbReference>
<evidence type="ECO:0000256" key="6">
    <source>
        <dbReference type="SAM" id="SignalP"/>
    </source>
</evidence>
<dbReference type="PROSITE" id="PS50011">
    <property type="entry name" value="PROTEIN_KINASE_DOM"/>
    <property type="match status" value="1"/>
</dbReference>
<dbReference type="PROSITE" id="PS00107">
    <property type="entry name" value="PROTEIN_KINASE_ATP"/>
    <property type="match status" value="1"/>
</dbReference>
<gene>
    <name evidence="8" type="ORF">Ae201684_005297</name>
</gene>
<keyword evidence="5" id="KW-1133">Transmembrane helix</keyword>
<keyword evidence="9" id="KW-1185">Reference proteome</keyword>
<protein>
    <recommendedName>
        <fullName evidence="7">Protein kinase domain-containing protein</fullName>
    </recommendedName>
</protein>
<evidence type="ECO:0000313" key="9">
    <source>
        <dbReference type="Proteomes" id="UP000481153"/>
    </source>
</evidence>
<evidence type="ECO:0000313" key="8">
    <source>
        <dbReference type="EMBL" id="KAF0739123.1"/>
    </source>
</evidence>
<sequence>MVLPSKRSTSWIMLLALLAATLSNAASCPYTNLPASVTNVLVADKSLCPAPNATCVVTKACRYVGWQNVTDLTGFENQKANATWQAIGDLRGWQPSTRNEWLTLNGLSQAIDMSLFQLNDMVTSLLFSNMPLWTAPSNFTWPSTTTQLWFANVALQTLPPLPDKLQRLFAFQTKLKTLEDLRKLPPTLTWLQLANNSYTEWTNLDLSALTHFEPWGNENLNRIENVTFSSRLMMLDMREVHLDNWIMDADTFQALNGLQPHYFGQDKEKDDGWGYIGYYYANLTIDSNTTECASKRGTIQELWGANKTARQKPYDQSVYHVCVLSDGATSNSSSLSIGAIAGISVGGAALIGIVVFVVMRRRQRKAEKELKLVQEMYHSTEALPPHDEAGIDMTQLTMCRLDESRLTLHQKLGSGAFADVWLGTYQGETVAVKKLHANRVTLHQLKSFVNEITLMATFDSPYIVKLIGAAWTRPSDVKGVMELMDGGDLKDYLDLNTPQDFHWNDKFMHIHSIVEGLVYLHSLNIIHRDLKSRNVLLDSKKSTKLTDFGVSKEDLQATMTVGVGTFRWMAPEVIQDKSYTTAADIYSFGVILSEFDTHRIPYEDLTNPSTGLPIGDSAILVSVVKGEIKPTFSRDCPPWINDMALECLAHNPDDRPTALQISHTIRIKLKELAAGLFAL</sequence>
<dbReference type="PROSITE" id="PS00108">
    <property type="entry name" value="PROTEIN_KINASE_ST"/>
    <property type="match status" value="1"/>
</dbReference>
<dbReference type="InterPro" id="IPR000719">
    <property type="entry name" value="Prot_kinase_dom"/>
</dbReference>
<dbReference type="Gene3D" id="1.10.510.10">
    <property type="entry name" value="Transferase(Phosphotransferase) domain 1"/>
    <property type="match status" value="1"/>
</dbReference>